<keyword evidence="3" id="KW-1185">Reference proteome</keyword>
<feature type="compositionally biased region" description="Polar residues" evidence="1">
    <location>
        <begin position="108"/>
        <end position="122"/>
    </location>
</feature>
<name>A0A5C5VWU2_9PLAN</name>
<gene>
    <name evidence="2" type="ORF">KOR42_44940</name>
</gene>
<accession>A0A5C5VWU2</accession>
<evidence type="ECO:0000313" key="3">
    <source>
        <dbReference type="Proteomes" id="UP000317243"/>
    </source>
</evidence>
<organism evidence="2 3">
    <name type="scientific">Thalassoglobus neptunius</name>
    <dbReference type="NCBI Taxonomy" id="1938619"/>
    <lineage>
        <taxon>Bacteria</taxon>
        <taxon>Pseudomonadati</taxon>
        <taxon>Planctomycetota</taxon>
        <taxon>Planctomycetia</taxon>
        <taxon>Planctomycetales</taxon>
        <taxon>Planctomycetaceae</taxon>
        <taxon>Thalassoglobus</taxon>
    </lineage>
</organism>
<dbReference type="RefSeq" id="WP_146511848.1">
    <property type="nucleotide sequence ID" value="NZ_SIHI01000033.1"/>
</dbReference>
<evidence type="ECO:0000313" key="2">
    <source>
        <dbReference type="EMBL" id="TWT43088.1"/>
    </source>
</evidence>
<reference evidence="2 3" key="1">
    <citation type="submission" date="2019-02" db="EMBL/GenBank/DDBJ databases">
        <title>Deep-cultivation of Planctomycetes and their phenomic and genomic characterization uncovers novel biology.</title>
        <authorList>
            <person name="Wiegand S."/>
            <person name="Jogler M."/>
            <person name="Boedeker C."/>
            <person name="Pinto D."/>
            <person name="Vollmers J."/>
            <person name="Rivas-Marin E."/>
            <person name="Kohn T."/>
            <person name="Peeters S.H."/>
            <person name="Heuer A."/>
            <person name="Rast P."/>
            <person name="Oberbeckmann S."/>
            <person name="Bunk B."/>
            <person name="Jeske O."/>
            <person name="Meyerdierks A."/>
            <person name="Storesund J.E."/>
            <person name="Kallscheuer N."/>
            <person name="Luecker S."/>
            <person name="Lage O.M."/>
            <person name="Pohl T."/>
            <person name="Merkel B.J."/>
            <person name="Hornburger P."/>
            <person name="Mueller R.-W."/>
            <person name="Bruemmer F."/>
            <person name="Labrenz M."/>
            <person name="Spormann A.M."/>
            <person name="Op Den Camp H."/>
            <person name="Overmann J."/>
            <person name="Amann R."/>
            <person name="Jetten M.S.M."/>
            <person name="Mascher T."/>
            <person name="Medema M.H."/>
            <person name="Devos D.P."/>
            <person name="Kaster A.-K."/>
            <person name="Ovreas L."/>
            <person name="Rohde M."/>
            <person name="Galperin M.Y."/>
            <person name="Jogler C."/>
        </authorList>
    </citation>
    <scope>NUCLEOTIDE SEQUENCE [LARGE SCALE GENOMIC DNA]</scope>
    <source>
        <strain evidence="2 3">KOR42</strain>
    </source>
</reference>
<comment type="caution">
    <text evidence="2">The sequence shown here is derived from an EMBL/GenBank/DDBJ whole genome shotgun (WGS) entry which is preliminary data.</text>
</comment>
<dbReference type="AlphaFoldDB" id="A0A5C5VWU2"/>
<feature type="compositionally biased region" description="Low complexity" evidence="1">
    <location>
        <begin position="57"/>
        <end position="66"/>
    </location>
</feature>
<feature type="region of interest" description="Disordered" evidence="1">
    <location>
        <begin position="57"/>
        <end position="133"/>
    </location>
</feature>
<evidence type="ECO:0000256" key="1">
    <source>
        <dbReference type="SAM" id="MobiDB-lite"/>
    </source>
</evidence>
<protein>
    <submittedName>
        <fullName evidence="2">YHS domain protein</fullName>
    </submittedName>
</protein>
<dbReference type="Proteomes" id="UP000317243">
    <property type="component" value="Unassembled WGS sequence"/>
</dbReference>
<dbReference type="EMBL" id="SIHI01000033">
    <property type="protein sequence ID" value="TWT43088.1"/>
    <property type="molecule type" value="Genomic_DNA"/>
</dbReference>
<proteinExistence type="predicted"/>
<dbReference type="OrthoDB" id="281529at2"/>
<sequence length="358" mass="40070">MNISIRTFEHFSKWLSRVRTRNNAGHQFQPVRRSRVRIEVGLQAILAICLIAGCSPEPSEVPQPESNELKTSENLPGNSRPGATGNPESVSVVEQISDELPPIPQISLGPSSSEANTASSDGQEMIAAQSGSPSRRAIINALKPVQVMLGQWRGTTQKQFGDFKALDTPEWVWDFQTDPEHPSLVMTSKESPYFRTARLTYAPDEEIFGLETTDPEGRTRLYDGNFSKPVEEFQGDDRTMQVRYQLQFQQTNGESPRDTWQVTFNQQKNNRYLVELARLSGKNFLRFDTIATQRDGTSFAMTDEGYGDRECIISGGLGTISLTHNGKTYWVCCTGCRAAFLEDPEQWIAENTANKSSE</sequence>